<dbReference type="EMBL" id="CAJNOJ010000080">
    <property type="protein sequence ID" value="CAF1056829.1"/>
    <property type="molecule type" value="Genomic_DNA"/>
</dbReference>
<name>A0A814L0R6_ADIRI</name>
<dbReference type="Proteomes" id="UP000663852">
    <property type="component" value="Unassembled WGS sequence"/>
</dbReference>
<sequence>MLLLSILGKKKLLNYLIVDVFGPELFEPIQSLIIHSIQYRGMVMNIEQQATTAPTTTTNNLLVKKYYD</sequence>
<protein>
    <submittedName>
        <fullName evidence="1">Uncharacterized protein</fullName>
    </submittedName>
</protein>
<accession>A0A814L0R6</accession>
<proteinExistence type="predicted"/>
<organism evidence="1 2">
    <name type="scientific">Adineta ricciae</name>
    <name type="common">Rotifer</name>
    <dbReference type="NCBI Taxonomy" id="249248"/>
    <lineage>
        <taxon>Eukaryota</taxon>
        <taxon>Metazoa</taxon>
        <taxon>Spiralia</taxon>
        <taxon>Gnathifera</taxon>
        <taxon>Rotifera</taxon>
        <taxon>Eurotatoria</taxon>
        <taxon>Bdelloidea</taxon>
        <taxon>Adinetida</taxon>
        <taxon>Adinetidae</taxon>
        <taxon>Adineta</taxon>
    </lineage>
</organism>
<comment type="caution">
    <text evidence="1">The sequence shown here is derived from an EMBL/GenBank/DDBJ whole genome shotgun (WGS) entry which is preliminary data.</text>
</comment>
<evidence type="ECO:0000313" key="1">
    <source>
        <dbReference type="EMBL" id="CAF1056829.1"/>
    </source>
</evidence>
<evidence type="ECO:0000313" key="2">
    <source>
        <dbReference type="Proteomes" id="UP000663852"/>
    </source>
</evidence>
<dbReference type="AlphaFoldDB" id="A0A814L0R6"/>
<reference evidence="1" key="1">
    <citation type="submission" date="2021-02" db="EMBL/GenBank/DDBJ databases">
        <authorList>
            <person name="Nowell W R."/>
        </authorList>
    </citation>
    <scope>NUCLEOTIDE SEQUENCE</scope>
</reference>
<gene>
    <name evidence="1" type="ORF">EDS130_LOCUS17705</name>
</gene>